<accession>A0ABD5SXC3</accession>
<protein>
    <submittedName>
        <fullName evidence="4">Alpha/beta hydrolase</fullName>
    </submittedName>
</protein>
<dbReference type="Proteomes" id="UP001596383">
    <property type="component" value="Unassembled WGS sequence"/>
</dbReference>
<dbReference type="PANTHER" id="PTHR48081:SF8">
    <property type="entry name" value="ALPHA_BETA HYDROLASE FOLD-3 DOMAIN-CONTAINING PROTEIN-RELATED"/>
    <property type="match status" value="1"/>
</dbReference>
<dbReference type="PANTHER" id="PTHR48081">
    <property type="entry name" value="AB HYDROLASE SUPERFAMILY PROTEIN C4A8.06C"/>
    <property type="match status" value="1"/>
</dbReference>
<keyword evidence="2 4" id="KW-0378">Hydrolase</keyword>
<gene>
    <name evidence="4" type="ORF">ACFQE6_32155</name>
</gene>
<organism evidence="4 5">
    <name type="scientific">Natrinema soli</name>
    <dbReference type="NCBI Taxonomy" id="1930624"/>
    <lineage>
        <taxon>Archaea</taxon>
        <taxon>Methanobacteriati</taxon>
        <taxon>Methanobacteriota</taxon>
        <taxon>Stenosarchaea group</taxon>
        <taxon>Halobacteria</taxon>
        <taxon>Halobacteriales</taxon>
        <taxon>Natrialbaceae</taxon>
        <taxon>Natrinema</taxon>
    </lineage>
</organism>
<dbReference type="GO" id="GO:0016787">
    <property type="term" value="F:hydrolase activity"/>
    <property type="evidence" value="ECO:0007669"/>
    <property type="project" value="UniProtKB-KW"/>
</dbReference>
<dbReference type="InterPro" id="IPR013094">
    <property type="entry name" value="AB_hydrolase_3"/>
</dbReference>
<evidence type="ECO:0000313" key="5">
    <source>
        <dbReference type="Proteomes" id="UP001596383"/>
    </source>
</evidence>
<name>A0ABD5SXC3_9EURY</name>
<sequence>MTPSSADEPHPDVQAFLELYESLDTPEFSEITPEEARRMFEEMRVVEEPDIDLPSVEDHTIDGPHGDLSVRSYDPGTEGENRPLLLYFHGGGWVVGSIDTHDGVCRKLADDTGYPVVSVDYGLAPDHPFPEGLQDCYAALEWAAAEADELNADPEKIVVGGDSAGGGLAAGLSLLARDRGGPEIAYQLLLYPSVGDATVTAAYEENKEGYFLTEDDMEWFRGHLYESEIDLGNVYALPLRANDLSELPPATIITAGFDPLRDVGAKYADRLADAGVPVEYHNYDDMIHGFFSMISDPMDLDRAHEAHEAAVADIDAALE</sequence>
<dbReference type="InterPro" id="IPR029058">
    <property type="entry name" value="AB_hydrolase_fold"/>
</dbReference>
<dbReference type="AlphaFoldDB" id="A0ABD5SXC3"/>
<dbReference type="EMBL" id="JBHSWV010000769">
    <property type="protein sequence ID" value="MFC6769522.1"/>
    <property type="molecule type" value="Genomic_DNA"/>
</dbReference>
<dbReference type="Pfam" id="PF07859">
    <property type="entry name" value="Abhydrolase_3"/>
    <property type="match status" value="1"/>
</dbReference>
<dbReference type="InterPro" id="IPR050300">
    <property type="entry name" value="GDXG_lipolytic_enzyme"/>
</dbReference>
<reference evidence="4 5" key="1">
    <citation type="journal article" date="2019" name="Int. J. Syst. Evol. Microbiol.">
        <title>The Global Catalogue of Microorganisms (GCM) 10K type strain sequencing project: providing services to taxonomists for standard genome sequencing and annotation.</title>
        <authorList>
            <consortium name="The Broad Institute Genomics Platform"/>
            <consortium name="The Broad Institute Genome Sequencing Center for Infectious Disease"/>
            <person name="Wu L."/>
            <person name="Ma J."/>
        </authorList>
    </citation>
    <scope>NUCLEOTIDE SEQUENCE [LARGE SCALE GENOMIC DNA]</scope>
    <source>
        <strain evidence="4 5">LMG 29247</strain>
    </source>
</reference>
<evidence type="ECO:0000256" key="2">
    <source>
        <dbReference type="ARBA" id="ARBA00022801"/>
    </source>
</evidence>
<evidence type="ECO:0000259" key="3">
    <source>
        <dbReference type="Pfam" id="PF07859"/>
    </source>
</evidence>
<dbReference type="PROSITE" id="PS01173">
    <property type="entry name" value="LIPASE_GDXG_HIS"/>
    <property type="match status" value="1"/>
</dbReference>
<evidence type="ECO:0000313" key="4">
    <source>
        <dbReference type="EMBL" id="MFC6769522.1"/>
    </source>
</evidence>
<dbReference type="Gene3D" id="3.40.50.1820">
    <property type="entry name" value="alpha/beta hydrolase"/>
    <property type="match status" value="1"/>
</dbReference>
<dbReference type="RefSeq" id="WP_273742161.1">
    <property type="nucleotide sequence ID" value="NZ_JAQIVI010000769.1"/>
</dbReference>
<comment type="caution">
    <text evidence="4">The sequence shown here is derived from an EMBL/GenBank/DDBJ whole genome shotgun (WGS) entry which is preliminary data.</text>
</comment>
<dbReference type="FunFam" id="3.40.50.1820:FF:000089">
    <property type="entry name" value="Alpha/beta hydrolase"/>
    <property type="match status" value="1"/>
</dbReference>
<feature type="domain" description="Alpha/beta hydrolase fold-3" evidence="3">
    <location>
        <begin position="85"/>
        <end position="291"/>
    </location>
</feature>
<dbReference type="SUPFAM" id="SSF53474">
    <property type="entry name" value="alpha/beta-Hydrolases"/>
    <property type="match status" value="1"/>
</dbReference>
<proteinExistence type="inferred from homology"/>
<keyword evidence="5" id="KW-1185">Reference proteome</keyword>
<comment type="similarity">
    <text evidence="1">Belongs to the 'GDXG' lipolytic enzyme family.</text>
</comment>
<dbReference type="InterPro" id="IPR002168">
    <property type="entry name" value="Lipase_GDXG_HIS_AS"/>
</dbReference>
<evidence type="ECO:0000256" key="1">
    <source>
        <dbReference type="ARBA" id="ARBA00010515"/>
    </source>
</evidence>